<gene>
    <name evidence="2" type="ORF">NYR54_10255</name>
</gene>
<feature type="transmembrane region" description="Helical" evidence="1">
    <location>
        <begin position="91"/>
        <end position="109"/>
    </location>
</feature>
<protein>
    <submittedName>
        <fullName evidence="2">Nucleoside recognition protein</fullName>
    </submittedName>
</protein>
<feature type="transmembrane region" description="Helical" evidence="1">
    <location>
        <begin position="61"/>
        <end position="84"/>
    </location>
</feature>
<evidence type="ECO:0000256" key="1">
    <source>
        <dbReference type="SAM" id="Phobius"/>
    </source>
</evidence>
<name>A0A9X2X816_9HYPH</name>
<comment type="caution">
    <text evidence="2">The sequence shown here is derived from an EMBL/GenBank/DDBJ whole genome shotgun (WGS) entry which is preliminary data.</text>
</comment>
<dbReference type="Proteomes" id="UP001149009">
    <property type="component" value="Unassembled WGS sequence"/>
</dbReference>
<dbReference type="EMBL" id="JAODNV010000010">
    <property type="protein sequence ID" value="MCT8990670.1"/>
    <property type="molecule type" value="Genomic_DNA"/>
</dbReference>
<dbReference type="RefSeq" id="WP_261515549.1">
    <property type="nucleotide sequence ID" value="NZ_JAODNV010000010.1"/>
</dbReference>
<feature type="transmembrane region" description="Helical" evidence="1">
    <location>
        <begin position="21"/>
        <end position="41"/>
    </location>
</feature>
<feature type="transmembrane region" description="Helical" evidence="1">
    <location>
        <begin position="253"/>
        <end position="278"/>
    </location>
</feature>
<reference evidence="2" key="1">
    <citation type="submission" date="2022-08" db="EMBL/GenBank/DDBJ databases">
        <title>Chelativorans sichuanense sp. nov., a paraffin oil-degrading bacterium isolated from a mixture of oil-based drill cuttings and paddy soil.</title>
        <authorList>
            <person name="Yu J."/>
            <person name="Liu H."/>
            <person name="Chen Q."/>
        </authorList>
    </citation>
    <scope>NUCLEOTIDE SEQUENCE</scope>
    <source>
        <strain evidence="2">SCAU 2101</strain>
    </source>
</reference>
<keyword evidence="1" id="KW-0472">Membrane</keyword>
<keyword evidence="3" id="KW-1185">Reference proteome</keyword>
<proteinExistence type="predicted"/>
<keyword evidence="1" id="KW-0812">Transmembrane</keyword>
<organism evidence="2 3">
    <name type="scientific">Chelativorans petroleitrophicus</name>
    <dbReference type="NCBI Taxonomy" id="2975484"/>
    <lineage>
        <taxon>Bacteria</taxon>
        <taxon>Pseudomonadati</taxon>
        <taxon>Pseudomonadota</taxon>
        <taxon>Alphaproteobacteria</taxon>
        <taxon>Hyphomicrobiales</taxon>
        <taxon>Phyllobacteriaceae</taxon>
        <taxon>Chelativorans</taxon>
    </lineage>
</organism>
<feature type="transmembrane region" description="Helical" evidence="1">
    <location>
        <begin position="166"/>
        <end position="191"/>
    </location>
</feature>
<evidence type="ECO:0000313" key="3">
    <source>
        <dbReference type="Proteomes" id="UP001149009"/>
    </source>
</evidence>
<evidence type="ECO:0000313" key="2">
    <source>
        <dbReference type="EMBL" id="MCT8990670.1"/>
    </source>
</evidence>
<feature type="transmembrane region" description="Helical" evidence="1">
    <location>
        <begin position="220"/>
        <end position="241"/>
    </location>
</feature>
<dbReference type="AlphaFoldDB" id="A0A9X2X816"/>
<feature type="transmembrane region" description="Helical" evidence="1">
    <location>
        <begin position="284"/>
        <end position="302"/>
    </location>
</feature>
<sequence length="329" mass="35525">MSILELAARKTRDTLRIYWELVRIIVPVTVLTEAMARAGIIEAMSPALAPVMQLFGLPPEFALVWMTGMLVGIWGAVPVIFTLVPPAELTVADITVISALLLFAHALPIEQKIIQKAGPGFVLTTALRIAGGMIYALILHHIFAATGWLSQPLNPAWIPMAAASDWLGFFVGLVEALIAMFLILLFLAWGLELLKWLGIMDRIIRMIAPLLRLAGIRAEAAQFTMVGLLLGISYGGGLLIREARSGSLSPRQIFISCVFMGFAHAVIEDTLVVMAIGADAVSVLVGRVIFAVAATALIAWFVRALPDSVFFAWAFNRPDRQTAVGAVNG</sequence>
<accession>A0A9X2X816</accession>
<feature type="transmembrane region" description="Helical" evidence="1">
    <location>
        <begin position="121"/>
        <end position="145"/>
    </location>
</feature>
<keyword evidence="1" id="KW-1133">Transmembrane helix</keyword>